<dbReference type="Proteomes" id="UP000327493">
    <property type="component" value="Chromosome 24"/>
</dbReference>
<proteinExistence type="predicted"/>
<name>A0A5J5CF70_9PERO</name>
<organism evidence="1 2">
    <name type="scientific">Etheostoma spectabile</name>
    <name type="common">orangethroat darter</name>
    <dbReference type="NCBI Taxonomy" id="54343"/>
    <lineage>
        <taxon>Eukaryota</taxon>
        <taxon>Metazoa</taxon>
        <taxon>Chordata</taxon>
        <taxon>Craniata</taxon>
        <taxon>Vertebrata</taxon>
        <taxon>Euteleostomi</taxon>
        <taxon>Actinopterygii</taxon>
        <taxon>Neopterygii</taxon>
        <taxon>Teleostei</taxon>
        <taxon>Neoteleostei</taxon>
        <taxon>Acanthomorphata</taxon>
        <taxon>Eupercaria</taxon>
        <taxon>Perciformes</taxon>
        <taxon>Percoidei</taxon>
        <taxon>Percidae</taxon>
        <taxon>Etheostomatinae</taxon>
        <taxon>Etheostoma</taxon>
    </lineage>
</organism>
<dbReference type="EMBL" id="VOFY01000024">
    <property type="protein sequence ID" value="KAA8579663.1"/>
    <property type="molecule type" value="Genomic_DNA"/>
</dbReference>
<protein>
    <submittedName>
        <fullName evidence="1">Uncharacterized protein</fullName>
    </submittedName>
</protein>
<accession>A0A5J5CF70</accession>
<sequence>MINLAAAAILRRTRASMGVHCWTDVDLWSFQTSSWRTAATPMPVRFLLVAAPRHHWLVSGQLETCLCFLTPQLSTLSIILLDFLDQFLDDCFLPDT</sequence>
<feature type="non-terminal residue" evidence="1">
    <location>
        <position position="96"/>
    </location>
</feature>
<comment type="caution">
    <text evidence="1">The sequence shown here is derived from an EMBL/GenBank/DDBJ whole genome shotgun (WGS) entry which is preliminary data.</text>
</comment>
<reference evidence="1 2" key="1">
    <citation type="submission" date="2019-08" db="EMBL/GenBank/DDBJ databases">
        <title>A chromosome-level genome assembly, high-density linkage maps, and genome scans reveal the genomic architecture of hybrid incompatibilities underlying speciation via character displacement in darters (Percidae: Etheostominae).</title>
        <authorList>
            <person name="Moran R.L."/>
            <person name="Catchen J.M."/>
            <person name="Fuller R.C."/>
        </authorList>
    </citation>
    <scope>NUCLEOTIDE SEQUENCE [LARGE SCALE GENOMIC DNA]</scope>
    <source>
        <strain evidence="1">EspeVRDwgs_2016</strain>
        <tissue evidence="1">Muscle</tissue>
    </source>
</reference>
<gene>
    <name evidence="1" type="ORF">FQN60_006756</name>
</gene>
<dbReference type="AlphaFoldDB" id="A0A5J5CF70"/>
<evidence type="ECO:0000313" key="2">
    <source>
        <dbReference type="Proteomes" id="UP000327493"/>
    </source>
</evidence>
<keyword evidence="2" id="KW-1185">Reference proteome</keyword>
<evidence type="ECO:0000313" key="1">
    <source>
        <dbReference type="EMBL" id="KAA8579663.1"/>
    </source>
</evidence>